<evidence type="ECO:0000313" key="7">
    <source>
        <dbReference type="EMBL" id="PIW66449.1"/>
    </source>
</evidence>
<comment type="subcellular location">
    <subcellularLocation>
        <location evidence="1">Membrane</location>
        <topology evidence="1">Single-pass membrane protein</topology>
    </subcellularLocation>
</comment>
<dbReference type="InterPro" id="IPR045584">
    <property type="entry name" value="Pilin-like"/>
</dbReference>
<feature type="transmembrane region" description="Helical" evidence="6">
    <location>
        <begin position="6"/>
        <end position="26"/>
    </location>
</feature>
<keyword evidence="2" id="KW-0488">Methylation</keyword>
<gene>
    <name evidence="7" type="ORF">COW11_03270</name>
</gene>
<dbReference type="EMBL" id="PFGP01000075">
    <property type="protein sequence ID" value="PIW66449.1"/>
    <property type="molecule type" value="Genomic_DNA"/>
</dbReference>
<comment type="caution">
    <text evidence="7">The sequence shown here is derived from an EMBL/GenBank/DDBJ whole genome shotgun (WGS) entry which is preliminary data.</text>
</comment>
<evidence type="ECO:0000256" key="3">
    <source>
        <dbReference type="ARBA" id="ARBA00022692"/>
    </source>
</evidence>
<sequence>MKKAFTLVELLIVIIIIGILATIAIPQYSKMVARSKDAEAMTFLRTIEQAGLLYYA</sequence>
<dbReference type="InterPro" id="IPR012902">
    <property type="entry name" value="N_methyl_site"/>
</dbReference>
<proteinExistence type="predicted"/>
<evidence type="ECO:0000256" key="5">
    <source>
        <dbReference type="ARBA" id="ARBA00023136"/>
    </source>
</evidence>
<dbReference type="GO" id="GO:0016020">
    <property type="term" value="C:membrane"/>
    <property type="evidence" value="ECO:0007669"/>
    <property type="project" value="UniProtKB-SubCell"/>
</dbReference>
<dbReference type="Pfam" id="PF07963">
    <property type="entry name" value="N_methyl"/>
    <property type="match status" value="1"/>
</dbReference>
<dbReference type="PANTHER" id="PTHR30093:SF44">
    <property type="entry name" value="TYPE II SECRETION SYSTEM CORE PROTEIN G"/>
    <property type="match status" value="1"/>
</dbReference>
<evidence type="ECO:0000256" key="2">
    <source>
        <dbReference type="ARBA" id="ARBA00022481"/>
    </source>
</evidence>
<evidence type="ECO:0000256" key="6">
    <source>
        <dbReference type="SAM" id="Phobius"/>
    </source>
</evidence>
<evidence type="ECO:0000313" key="8">
    <source>
        <dbReference type="Proteomes" id="UP000231267"/>
    </source>
</evidence>
<dbReference type="SUPFAM" id="SSF54523">
    <property type="entry name" value="Pili subunits"/>
    <property type="match status" value="1"/>
</dbReference>
<dbReference type="Gene3D" id="3.30.700.10">
    <property type="entry name" value="Glycoprotein, Type 4 Pilin"/>
    <property type="match status" value="1"/>
</dbReference>
<reference evidence="7 8" key="1">
    <citation type="submission" date="2017-09" db="EMBL/GenBank/DDBJ databases">
        <title>Depth-based differentiation of microbial function through sediment-hosted aquifers and enrichment of novel symbionts in the deep terrestrial subsurface.</title>
        <authorList>
            <person name="Probst A.J."/>
            <person name="Ladd B."/>
            <person name="Jarett J.K."/>
            <person name="Geller-Mcgrath D.E."/>
            <person name="Sieber C.M."/>
            <person name="Emerson J.B."/>
            <person name="Anantharaman K."/>
            <person name="Thomas B.C."/>
            <person name="Malmstrom R."/>
            <person name="Stieglmeier M."/>
            <person name="Klingl A."/>
            <person name="Woyke T."/>
            <person name="Ryan C.M."/>
            <person name="Banfield J.F."/>
        </authorList>
    </citation>
    <scope>NUCLEOTIDE SEQUENCE [LARGE SCALE GENOMIC DNA]</scope>
    <source>
        <strain evidence="7">CG12_big_fil_rev_8_21_14_0_65_43_15</strain>
    </source>
</reference>
<keyword evidence="3 6" id="KW-0812">Transmembrane</keyword>
<organism evidence="7 8">
    <name type="scientific">Candidatus Taenaricola geysiri</name>
    <dbReference type="NCBI Taxonomy" id="1974752"/>
    <lineage>
        <taxon>Bacteria</taxon>
        <taxon>Pseudomonadati</taxon>
        <taxon>Candidatus Omnitrophota</taxon>
        <taxon>Candidatus Taenaricola</taxon>
    </lineage>
</organism>
<dbReference type="Proteomes" id="UP000231267">
    <property type="component" value="Unassembled WGS sequence"/>
</dbReference>
<dbReference type="AlphaFoldDB" id="A0A2J0LGW2"/>
<accession>A0A2J0LGW2</accession>
<protein>
    <submittedName>
        <fullName evidence="7">Pilus assembly protein</fullName>
    </submittedName>
</protein>
<keyword evidence="4 6" id="KW-1133">Transmembrane helix</keyword>
<dbReference type="PANTHER" id="PTHR30093">
    <property type="entry name" value="GENERAL SECRETION PATHWAY PROTEIN G"/>
    <property type="match status" value="1"/>
</dbReference>
<keyword evidence="5 6" id="KW-0472">Membrane</keyword>
<dbReference type="NCBIfam" id="TIGR02532">
    <property type="entry name" value="IV_pilin_GFxxxE"/>
    <property type="match status" value="1"/>
</dbReference>
<evidence type="ECO:0000256" key="4">
    <source>
        <dbReference type="ARBA" id="ARBA00022989"/>
    </source>
</evidence>
<name>A0A2J0LGW2_9BACT</name>
<evidence type="ECO:0000256" key="1">
    <source>
        <dbReference type="ARBA" id="ARBA00004167"/>
    </source>
</evidence>